<organism evidence="8 9">
    <name type="scientific">Colletotrichum fioriniae PJ7</name>
    <dbReference type="NCBI Taxonomy" id="1445577"/>
    <lineage>
        <taxon>Eukaryota</taxon>
        <taxon>Fungi</taxon>
        <taxon>Dikarya</taxon>
        <taxon>Ascomycota</taxon>
        <taxon>Pezizomycotina</taxon>
        <taxon>Sordariomycetes</taxon>
        <taxon>Hypocreomycetidae</taxon>
        <taxon>Glomerellales</taxon>
        <taxon>Glomerellaceae</taxon>
        <taxon>Colletotrichum</taxon>
        <taxon>Colletotrichum acutatum species complex</taxon>
    </lineage>
</organism>
<dbReference type="PROSITE" id="PS00028">
    <property type="entry name" value="ZINC_FINGER_C2H2_1"/>
    <property type="match status" value="1"/>
</dbReference>
<dbReference type="InterPro" id="IPR058525">
    <property type="entry name" value="DUF8212"/>
</dbReference>
<dbReference type="OrthoDB" id="20872at2759"/>
<name>A0A010RAY8_9PEZI</name>
<dbReference type="KEGG" id="cfj:CFIO01_11721"/>
<dbReference type="Proteomes" id="UP000020467">
    <property type="component" value="Unassembled WGS sequence"/>
</dbReference>
<keyword evidence="3" id="KW-0862">Zinc</keyword>
<dbReference type="SMART" id="SM00355">
    <property type="entry name" value="ZnF_C2H2"/>
    <property type="match status" value="2"/>
</dbReference>
<sequence length="930" mass="104197">MGKKKRGHPDVEDVLSRPWCYYCERDFEDLKLLISHQKAKHFKCDRCGRRLNTAGGLSVHLNQVHKETLTQVENALPNRQGLDVEIFGMEGIPQDILDQHRNRIIQNFYQAQEDRRIATGNPLPGQSKQPRKKLKVETPEELKARLAEHRARLAAGHPPATSGSPANGAPASASPGAFNNSPYPPPQAPYGASPDQNYPPGAAPGAPAYPQQGYPQGNFGGFSASSLPARPTSGLQAMPGLPQRPPQHGGQFWNGSGAPPPGFPGASTVDELVSGAAQHGDEIDELIRRAESGIKPAKKPEDEAGDEAAGDKKSKKDKNGRMFYADTEVSPEERMAQIPRYAYKTTLHRVADHRQNGTRSYAILSHTWSNQEVEFHHMSNLNSAKTKTGWNKIRMTCKLARSKFKYAWVDTCCIDKSSSAELTEAINSMYSWYQSAEICYVYLADLSPIPEGLRGTYRYDYLREKLPKCRWFSRGWTLQELIASKQIEFYDKKWNLVGEKSDLITIIQEITRVDVSILQDNSDLQTLPIARRMSWAAGRKTTRVEDIAYCLLGIFDINMPLLYGEGSKAFQRLQEHIANETNDLSLFAWQKKVDYQAPAAPGLSGVFAESPADFTHCSTLMRHRDRFQFRNDFTLTNNGLQVKAQKLRLPANDVADAANGADAFYALSLDCLETSVRTQGTPKWLAIWLLKVGTTFVRAVPDQVYAYNSRLQWSNATLETFDACIRKTLYDHETTRLASFMGAKIGFEYDSQLKNLIISKTANPVEACVRSSVADFVFDCHGLDNFAGTHCFKIQFGYPLQKVTLGIICGLQWDGSRCRPWAALFDELSVEGTESELLMRYAQVIPGVKAEERLSEIRDYMMCRFTDQSGLYKSNLMPKSATIIQYGTVITHRIWIEAEPRKIDEVSFSRGSSSAYVFKVHYRSGVNQAD</sequence>
<feature type="compositionally biased region" description="Basic and acidic residues" evidence="5">
    <location>
        <begin position="290"/>
        <end position="302"/>
    </location>
</feature>
<dbReference type="PROSITE" id="PS50157">
    <property type="entry name" value="ZINC_FINGER_C2H2_2"/>
    <property type="match status" value="1"/>
</dbReference>
<feature type="compositionally biased region" description="Low complexity" evidence="5">
    <location>
        <begin position="155"/>
        <end position="181"/>
    </location>
</feature>
<dbReference type="GO" id="GO:0008270">
    <property type="term" value="F:zinc ion binding"/>
    <property type="evidence" value="ECO:0007669"/>
    <property type="project" value="UniProtKB-KW"/>
</dbReference>
<dbReference type="InterPro" id="IPR010730">
    <property type="entry name" value="HET"/>
</dbReference>
<evidence type="ECO:0000256" key="3">
    <source>
        <dbReference type="ARBA" id="ARBA00022833"/>
    </source>
</evidence>
<proteinExistence type="predicted"/>
<evidence type="ECO:0000256" key="2">
    <source>
        <dbReference type="ARBA" id="ARBA00022771"/>
    </source>
</evidence>
<accession>A0A010RAY8</accession>
<evidence type="ECO:0000313" key="8">
    <source>
        <dbReference type="EMBL" id="EXF85845.1"/>
    </source>
</evidence>
<evidence type="ECO:0000259" key="6">
    <source>
        <dbReference type="PROSITE" id="PS50157"/>
    </source>
</evidence>
<dbReference type="SUPFAM" id="SSF57667">
    <property type="entry name" value="beta-beta-alpha zinc fingers"/>
    <property type="match status" value="1"/>
</dbReference>
<gene>
    <name evidence="8" type="ORF">CFIO01_11721</name>
</gene>
<dbReference type="HOGENOM" id="CLU_314481_0_0_1"/>
<evidence type="ECO:0000313" key="9">
    <source>
        <dbReference type="Proteomes" id="UP000020467"/>
    </source>
</evidence>
<dbReference type="Gene3D" id="3.30.160.60">
    <property type="entry name" value="Classic Zinc Finger"/>
    <property type="match status" value="1"/>
</dbReference>
<dbReference type="InterPro" id="IPR003656">
    <property type="entry name" value="Znf_BED"/>
</dbReference>
<dbReference type="PANTHER" id="PTHR10622">
    <property type="entry name" value="HET DOMAIN-CONTAINING PROTEIN"/>
    <property type="match status" value="1"/>
</dbReference>
<feature type="region of interest" description="Disordered" evidence="5">
    <location>
        <begin position="155"/>
        <end position="269"/>
    </location>
</feature>
<evidence type="ECO:0000256" key="5">
    <source>
        <dbReference type="SAM" id="MobiDB-lite"/>
    </source>
</evidence>
<dbReference type="FunFam" id="3.30.160.60:FF:000354">
    <property type="entry name" value="C2H2 finger domain-containing protein"/>
    <property type="match status" value="1"/>
</dbReference>
<feature type="domain" description="C2H2-type" evidence="6">
    <location>
        <begin position="42"/>
        <end position="65"/>
    </location>
</feature>
<feature type="region of interest" description="Disordered" evidence="5">
    <location>
        <begin position="290"/>
        <end position="322"/>
    </location>
</feature>
<dbReference type="Pfam" id="PF26640">
    <property type="entry name" value="DUF8212"/>
    <property type="match status" value="1"/>
</dbReference>
<protein>
    <recommendedName>
        <fullName evidence="10">HET-domain-containing protein</fullName>
    </recommendedName>
</protein>
<dbReference type="eggNOG" id="KOG2893">
    <property type="taxonomic scope" value="Eukaryota"/>
</dbReference>
<keyword evidence="2 4" id="KW-0863">Zinc-finger</keyword>
<feature type="domain" description="BED-type" evidence="7">
    <location>
        <begin position="13"/>
        <end position="72"/>
    </location>
</feature>
<dbReference type="GO" id="GO:0003677">
    <property type="term" value="F:DNA binding"/>
    <property type="evidence" value="ECO:0007669"/>
    <property type="project" value="InterPro"/>
</dbReference>
<feature type="region of interest" description="Disordered" evidence="5">
    <location>
        <begin position="115"/>
        <end position="138"/>
    </location>
</feature>
<dbReference type="PROSITE" id="PS50808">
    <property type="entry name" value="ZF_BED"/>
    <property type="match status" value="1"/>
</dbReference>
<dbReference type="InterPro" id="IPR036236">
    <property type="entry name" value="Znf_C2H2_sf"/>
</dbReference>
<reference evidence="8 9" key="1">
    <citation type="submission" date="2014-02" db="EMBL/GenBank/DDBJ databases">
        <title>The genome sequence of Colletotrichum fioriniae PJ7.</title>
        <authorList>
            <person name="Baroncelli R."/>
            <person name="Thon M.R."/>
        </authorList>
    </citation>
    <scope>NUCLEOTIDE SEQUENCE [LARGE SCALE GENOMIC DNA]</scope>
    <source>
        <strain evidence="8 9">PJ7</strain>
    </source>
</reference>
<dbReference type="STRING" id="1445577.A0A010RAY8"/>
<feature type="compositionally biased region" description="Low complexity" evidence="5">
    <location>
        <begin position="198"/>
        <end position="217"/>
    </location>
</feature>
<keyword evidence="1" id="KW-0479">Metal-binding</keyword>
<dbReference type="PANTHER" id="PTHR10622:SF12">
    <property type="entry name" value="HET DOMAIN-CONTAINING PROTEIN"/>
    <property type="match status" value="1"/>
</dbReference>
<evidence type="ECO:0000256" key="4">
    <source>
        <dbReference type="PROSITE-ProRule" id="PRU00042"/>
    </source>
</evidence>
<keyword evidence="9" id="KW-1185">Reference proteome</keyword>
<evidence type="ECO:0000256" key="1">
    <source>
        <dbReference type="ARBA" id="ARBA00022723"/>
    </source>
</evidence>
<dbReference type="EMBL" id="JARH01000054">
    <property type="protein sequence ID" value="EXF85845.1"/>
    <property type="molecule type" value="Genomic_DNA"/>
</dbReference>
<evidence type="ECO:0000259" key="7">
    <source>
        <dbReference type="PROSITE" id="PS50808"/>
    </source>
</evidence>
<dbReference type="InterPro" id="IPR013087">
    <property type="entry name" value="Znf_C2H2_type"/>
</dbReference>
<evidence type="ECO:0008006" key="10">
    <source>
        <dbReference type="Google" id="ProtNLM"/>
    </source>
</evidence>
<dbReference type="Pfam" id="PF06985">
    <property type="entry name" value="HET"/>
    <property type="match status" value="1"/>
</dbReference>
<dbReference type="AlphaFoldDB" id="A0A010RAY8"/>
<dbReference type="CDD" id="cd20908">
    <property type="entry name" value="SUF4-like"/>
    <property type="match status" value="1"/>
</dbReference>
<feature type="compositionally biased region" description="Basic and acidic residues" evidence="5">
    <location>
        <begin position="309"/>
        <end position="320"/>
    </location>
</feature>
<comment type="caution">
    <text evidence="8">The sequence shown here is derived from an EMBL/GenBank/DDBJ whole genome shotgun (WGS) entry which is preliminary data.</text>
</comment>